<name>A0A928KTJ9_9FIRM</name>
<dbReference type="Proteomes" id="UP000754750">
    <property type="component" value="Unassembled WGS sequence"/>
</dbReference>
<dbReference type="GO" id="GO:0003677">
    <property type="term" value="F:DNA binding"/>
    <property type="evidence" value="ECO:0007669"/>
    <property type="project" value="InterPro"/>
</dbReference>
<dbReference type="InterPro" id="IPR014016">
    <property type="entry name" value="UvrD-like_ATP-bd"/>
</dbReference>
<evidence type="ECO:0000313" key="9">
    <source>
        <dbReference type="Proteomes" id="UP000754750"/>
    </source>
</evidence>
<keyword evidence="1 5" id="KW-0547">Nucleotide-binding</keyword>
<reference evidence="8" key="1">
    <citation type="submission" date="2019-04" db="EMBL/GenBank/DDBJ databases">
        <title>Evolution of Biomass-Degrading Anaerobic Consortia Revealed by Metagenomics.</title>
        <authorList>
            <person name="Peng X."/>
        </authorList>
    </citation>
    <scope>NUCLEOTIDE SEQUENCE</scope>
    <source>
        <strain evidence="8">SIG551</strain>
    </source>
</reference>
<dbReference type="GO" id="GO:0043138">
    <property type="term" value="F:3'-5' DNA helicase activity"/>
    <property type="evidence" value="ECO:0007669"/>
    <property type="project" value="TreeGrafter"/>
</dbReference>
<dbReference type="EMBL" id="SVNY01000001">
    <property type="protein sequence ID" value="MBE6831966.1"/>
    <property type="molecule type" value="Genomic_DNA"/>
</dbReference>
<dbReference type="InterPro" id="IPR000212">
    <property type="entry name" value="DNA_helicase_UvrD/REP"/>
</dbReference>
<evidence type="ECO:0000256" key="5">
    <source>
        <dbReference type="PROSITE-ProRule" id="PRU00560"/>
    </source>
</evidence>
<dbReference type="Pfam" id="PF00580">
    <property type="entry name" value="UvrD-helicase"/>
    <property type="match status" value="1"/>
</dbReference>
<dbReference type="Pfam" id="PF13538">
    <property type="entry name" value="UvrD_C_2"/>
    <property type="match status" value="1"/>
</dbReference>
<dbReference type="InterPro" id="IPR027785">
    <property type="entry name" value="UvrD-like_helicase_C"/>
</dbReference>
<evidence type="ECO:0000259" key="7">
    <source>
        <dbReference type="PROSITE" id="PS51198"/>
    </source>
</evidence>
<feature type="domain" description="UvrD-like helicase ATP-binding" evidence="7">
    <location>
        <begin position="201"/>
        <end position="532"/>
    </location>
</feature>
<proteinExistence type="predicted"/>
<comment type="caution">
    <text evidence="8">The sequence shown here is derived from an EMBL/GenBank/DDBJ whole genome shotgun (WGS) entry which is preliminary data.</text>
</comment>
<evidence type="ECO:0000256" key="1">
    <source>
        <dbReference type="ARBA" id="ARBA00022741"/>
    </source>
</evidence>
<keyword evidence="3 5" id="KW-0347">Helicase</keyword>
<organism evidence="8 9">
    <name type="scientific">Faecalispora sporosphaeroides</name>
    <dbReference type="NCBI Taxonomy" id="1549"/>
    <lineage>
        <taxon>Bacteria</taxon>
        <taxon>Bacillati</taxon>
        <taxon>Bacillota</taxon>
        <taxon>Clostridia</taxon>
        <taxon>Eubacteriales</taxon>
        <taxon>Oscillospiraceae</taxon>
        <taxon>Faecalispora</taxon>
    </lineage>
</organism>
<dbReference type="AlphaFoldDB" id="A0A928KTJ9"/>
<keyword evidence="2 5" id="KW-0378">Hydrolase</keyword>
<keyword evidence="4 5" id="KW-0067">ATP-binding</keyword>
<feature type="coiled-coil region" evidence="6">
    <location>
        <begin position="17"/>
        <end position="44"/>
    </location>
</feature>
<dbReference type="PANTHER" id="PTHR11070:SF17">
    <property type="entry name" value="DNA HELICASE IV"/>
    <property type="match status" value="1"/>
</dbReference>
<dbReference type="GO" id="GO:0000725">
    <property type="term" value="P:recombinational repair"/>
    <property type="evidence" value="ECO:0007669"/>
    <property type="project" value="TreeGrafter"/>
</dbReference>
<sequence length="687" mass="78908">MLHQTESDERTYLSVVQGKLRAELEQINQKIDDYSKEILETKRYIYENLAQLDSAEKAANRTAVYDSVTFGEKAVREREKLEKLIQSPYFGRIDFVRADEEQGNAFYIGVHAFADPATLRSVIFDWRAPVSSMFYDFETGPAFYTAPAGKIDGVMTLKRQYRIRRTQMEYMIESSLNIGDEILQKELSRNSDDKMKNIVATIQREQNAIIRNEAAKVLIIQGAAGSGKTSIALHRVAFLLYRFKDTLTSKNILIISPNKVFGNYISNVLPELGEENLSEIGFDDIATDMLGKKYRYQTFSEQVESLLADGDAETIARIQFKATNLFVEQLQSYLESADKTGFVPTDLSFGNFSVSRGKLLLHYRALKKLPIRPRLRKMADDLIERHKRDTNQKMDAAVIRQIRSSIQKMFQFSDALALYRNFYRSIGQEHLFRLIGKNEFEFCDVYPFLYTKLYFEGEDQEYKSIKHLLVDEMQDYTPIQYAVLAKLFSCKMTILGDSYQSVNPYSSSSAEKIRPYFSGCDCMELRRSYRSTIEITRFTQQILENKKLIPIERHGAAPSITECRTQSEQLEAIRALTERFRQSEHASLGILCKSQRQAQLLFEQLHTEGDSMALLDFGSSEFQNGIVVTSVHMSKGLEFDQVIIPDSSDELYHTPLDRSLLYIACTRAMHQLDLTCCGRKTEFLQGC</sequence>
<keyword evidence="6" id="KW-0175">Coiled coil</keyword>
<dbReference type="SUPFAM" id="SSF52540">
    <property type="entry name" value="P-loop containing nucleoside triphosphate hydrolases"/>
    <property type="match status" value="1"/>
</dbReference>
<dbReference type="Gene3D" id="3.40.50.300">
    <property type="entry name" value="P-loop containing nucleotide triphosphate hydrolases"/>
    <property type="match status" value="3"/>
</dbReference>
<protein>
    <submittedName>
        <fullName evidence="8">Helicase</fullName>
    </submittedName>
</protein>
<dbReference type="PROSITE" id="PS51198">
    <property type="entry name" value="UVRD_HELICASE_ATP_BIND"/>
    <property type="match status" value="1"/>
</dbReference>
<dbReference type="PANTHER" id="PTHR11070">
    <property type="entry name" value="UVRD / RECB / PCRA DNA HELICASE FAMILY MEMBER"/>
    <property type="match status" value="1"/>
</dbReference>
<dbReference type="GO" id="GO:0005524">
    <property type="term" value="F:ATP binding"/>
    <property type="evidence" value="ECO:0007669"/>
    <property type="project" value="UniProtKB-UniRule"/>
</dbReference>
<dbReference type="GO" id="GO:0016787">
    <property type="term" value="F:hydrolase activity"/>
    <property type="evidence" value="ECO:0007669"/>
    <property type="project" value="UniProtKB-UniRule"/>
</dbReference>
<dbReference type="GO" id="GO:0005829">
    <property type="term" value="C:cytosol"/>
    <property type="evidence" value="ECO:0007669"/>
    <property type="project" value="TreeGrafter"/>
</dbReference>
<gene>
    <name evidence="8" type="ORF">E7512_00005</name>
</gene>
<evidence type="ECO:0000256" key="6">
    <source>
        <dbReference type="SAM" id="Coils"/>
    </source>
</evidence>
<dbReference type="RefSeq" id="WP_326839629.1">
    <property type="nucleotide sequence ID" value="NZ_SVNY01000001.1"/>
</dbReference>
<evidence type="ECO:0000313" key="8">
    <source>
        <dbReference type="EMBL" id="MBE6831966.1"/>
    </source>
</evidence>
<feature type="binding site" evidence="5">
    <location>
        <begin position="222"/>
        <end position="229"/>
    </location>
    <ligand>
        <name>ATP</name>
        <dbReference type="ChEBI" id="CHEBI:30616"/>
    </ligand>
</feature>
<evidence type="ECO:0000256" key="3">
    <source>
        <dbReference type="ARBA" id="ARBA00022806"/>
    </source>
</evidence>
<dbReference type="InterPro" id="IPR027417">
    <property type="entry name" value="P-loop_NTPase"/>
</dbReference>
<evidence type="ECO:0000256" key="4">
    <source>
        <dbReference type="ARBA" id="ARBA00022840"/>
    </source>
</evidence>
<evidence type="ECO:0000256" key="2">
    <source>
        <dbReference type="ARBA" id="ARBA00022801"/>
    </source>
</evidence>
<accession>A0A928KTJ9</accession>